<dbReference type="RefSeq" id="WP_044687545.1">
    <property type="nucleotide sequence ID" value="NZ_CEEW01000006.1"/>
</dbReference>
<proteinExistence type="predicted"/>
<organism evidence="1 4">
    <name type="scientific">Streptococcus suis</name>
    <dbReference type="NCBI Taxonomy" id="1307"/>
    <lineage>
        <taxon>Bacteria</taxon>
        <taxon>Bacillati</taxon>
        <taxon>Bacillota</taxon>
        <taxon>Bacilli</taxon>
        <taxon>Lactobacillales</taxon>
        <taxon>Streptococcaceae</taxon>
        <taxon>Streptococcus</taxon>
    </lineage>
</organism>
<evidence type="ECO:0000313" key="2">
    <source>
        <dbReference type="EMBL" id="CYW51214.1"/>
    </source>
</evidence>
<protein>
    <submittedName>
        <fullName evidence="1">RelB protein</fullName>
    </submittedName>
</protein>
<accession>A0A116K4T6</accession>
<evidence type="ECO:0000313" key="1">
    <source>
        <dbReference type="EMBL" id="CYU17699.1"/>
    </source>
</evidence>
<dbReference type="Proteomes" id="UP000073434">
    <property type="component" value="Unassembled WGS sequence"/>
</dbReference>
<dbReference type="Pfam" id="PF19807">
    <property type="entry name" value="DUF6290"/>
    <property type="match status" value="1"/>
</dbReference>
<dbReference type="OrthoDB" id="1691100at2"/>
<dbReference type="InterPro" id="IPR046257">
    <property type="entry name" value="DUF6290"/>
</dbReference>
<dbReference type="STRING" id="1214166.GCA_000440555_00423"/>
<dbReference type="EMBL" id="FIFW01000002">
    <property type="protein sequence ID" value="CYU17699.1"/>
    <property type="molecule type" value="Genomic_DNA"/>
</dbReference>
<dbReference type="AlphaFoldDB" id="A0A116K4T6"/>
<evidence type="ECO:0000313" key="3">
    <source>
        <dbReference type="Proteomes" id="UP000069526"/>
    </source>
</evidence>
<dbReference type="NCBIfam" id="NF046040">
    <property type="entry name" value="RelB_antitoxin"/>
    <property type="match status" value="1"/>
</dbReference>
<sequence>MSTVTIRLNKEEEVFFKSYAQLTGQSLSSLFKKALERDIEDEYDLNIYRQAYEEYQKDPETISHADFKKELGL</sequence>
<dbReference type="EMBL" id="FIJK01000051">
    <property type="protein sequence ID" value="CYW51214.1"/>
    <property type="molecule type" value="Genomic_DNA"/>
</dbReference>
<evidence type="ECO:0000313" key="4">
    <source>
        <dbReference type="Proteomes" id="UP000073434"/>
    </source>
</evidence>
<dbReference type="Proteomes" id="UP000069526">
    <property type="component" value="Unassembled WGS sequence"/>
</dbReference>
<gene>
    <name evidence="1" type="ORF">ERS132385_00178</name>
    <name evidence="2" type="ORF">ERS132539_01809</name>
</gene>
<reference evidence="3 4" key="1">
    <citation type="submission" date="2016-02" db="EMBL/GenBank/DDBJ databases">
        <authorList>
            <consortium name="Pathogen Informatics"/>
        </authorList>
    </citation>
    <scope>NUCLEOTIDE SEQUENCE [LARGE SCALE GENOMIC DNA]</scope>
    <source>
        <strain evidence="1 4">LSS23</strain>
        <strain evidence="2 3">SS1013</strain>
    </source>
</reference>
<name>A0A116K4T6_STRSU</name>